<keyword evidence="2" id="KW-1185">Reference proteome</keyword>
<protein>
    <submittedName>
        <fullName evidence="1">Uncharacterized protein</fullName>
    </submittedName>
</protein>
<accession>A0A368GEV7</accession>
<proteinExistence type="predicted"/>
<evidence type="ECO:0000313" key="2">
    <source>
        <dbReference type="Proteomes" id="UP000252519"/>
    </source>
</evidence>
<sequence length="80" mass="9922">MMERNRTACSKKNLICLKAKMKWIKRKKRRTAQLQKRKRRSFSDKKIIEEQMEMIRMQKIAWEKQSMLYSKMMDFFLTKA</sequence>
<dbReference type="EMBL" id="JOJR01000206">
    <property type="protein sequence ID" value="RCN42198.1"/>
    <property type="molecule type" value="Genomic_DNA"/>
</dbReference>
<reference evidence="1 2" key="1">
    <citation type="submission" date="2014-10" db="EMBL/GenBank/DDBJ databases">
        <title>Draft genome of the hookworm Ancylostoma caninum.</title>
        <authorList>
            <person name="Mitreva M."/>
        </authorList>
    </citation>
    <scope>NUCLEOTIDE SEQUENCE [LARGE SCALE GENOMIC DNA]</scope>
    <source>
        <strain evidence="1 2">Baltimore</strain>
    </source>
</reference>
<name>A0A368GEV7_ANCCA</name>
<gene>
    <name evidence="1" type="ORF">ANCCAN_11836</name>
</gene>
<dbReference type="AlphaFoldDB" id="A0A368GEV7"/>
<organism evidence="1 2">
    <name type="scientific">Ancylostoma caninum</name>
    <name type="common">Dog hookworm</name>
    <dbReference type="NCBI Taxonomy" id="29170"/>
    <lineage>
        <taxon>Eukaryota</taxon>
        <taxon>Metazoa</taxon>
        <taxon>Ecdysozoa</taxon>
        <taxon>Nematoda</taxon>
        <taxon>Chromadorea</taxon>
        <taxon>Rhabditida</taxon>
        <taxon>Rhabditina</taxon>
        <taxon>Rhabditomorpha</taxon>
        <taxon>Strongyloidea</taxon>
        <taxon>Ancylostomatidae</taxon>
        <taxon>Ancylostomatinae</taxon>
        <taxon>Ancylostoma</taxon>
    </lineage>
</organism>
<dbReference type="Proteomes" id="UP000252519">
    <property type="component" value="Unassembled WGS sequence"/>
</dbReference>
<evidence type="ECO:0000313" key="1">
    <source>
        <dbReference type="EMBL" id="RCN42198.1"/>
    </source>
</evidence>
<comment type="caution">
    <text evidence="1">The sequence shown here is derived from an EMBL/GenBank/DDBJ whole genome shotgun (WGS) entry which is preliminary data.</text>
</comment>